<reference evidence="4" key="1">
    <citation type="submission" date="2020-11" db="EMBL/GenBank/DDBJ databases">
        <authorList>
            <consortium name="DOE Joint Genome Institute"/>
            <person name="Ahrendt S."/>
            <person name="Riley R."/>
            <person name="Andreopoulos W."/>
            <person name="Labutti K."/>
            <person name="Pangilinan J."/>
            <person name="Ruiz-Duenas F.J."/>
            <person name="Barrasa J.M."/>
            <person name="Sanchez-Garcia M."/>
            <person name="Camarero S."/>
            <person name="Miyauchi S."/>
            <person name="Serrano A."/>
            <person name="Linde D."/>
            <person name="Babiker R."/>
            <person name="Drula E."/>
            <person name="Ayuso-Fernandez I."/>
            <person name="Pacheco R."/>
            <person name="Padilla G."/>
            <person name="Ferreira P."/>
            <person name="Barriuso J."/>
            <person name="Kellner H."/>
            <person name="Castanera R."/>
            <person name="Alfaro M."/>
            <person name="Ramirez L."/>
            <person name="Pisabarro A.G."/>
            <person name="Kuo A."/>
            <person name="Tritt A."/>
            <person name="Lipzen A."/>
            <person name="He G."/>
            <person name="Yan M."/>
            <person name="Ng V."/>
            <person name="Cullen D."/>
            <person name="Martin F."/>
            <person name="Rosso M.-N."/>
            <person name="Henrissat B."/>
            <person name="Hibbett D."/>
            <person name="Martinez A.T."/>
            <person name="Grigoriev I.V."/>
        </authorList>
    </citation>
    <scope>NUCLEOTIDE SEQUENCE</scope>
    <source>
        <strain evidence="4">AH 40177</strain>
    </source>
</reference>
<evidence type="ECO:0000259" key="3">
    <source>
        <dbReference type="PROSITE" id="PS50013"/>
    </source>
</evidence>
<proteinExistence type="predicted"/>
<feature type="domain" description="Chromo" evidence="3">
    <location>
        <begin position="399"/>
        <end position="451"/>
    </location>
</feature>
<dbReference type="GO" id="GO:0006338">
    <property type="term" value="P:chromatin remodeling"/>
    <property type="evidence" value="ECO:0007669"/>
    <property type="project" value="UniProtKB-ARBA"/>
</dbReference>
<dbReference type="Proteomes" id="UP000772434">
    <property type="component" value="Unassembled WGS sequence"/>
</dbReference>
<dbReference type="InterPro" id="IPR023779">
    <property type="entry name" value="Chromodomain_CS"/>
</dbReference>
<dbReference type="PROSITE" id="PS50013">
    <property type="entry name" value="CHROMO_2"/>
    <property type="match status" value="1"/>
</dbReference>
<gene>
    <name evidence="4" type="ORF">BDP27DRAFT_1214332</name>
</gene>
<dbReference type="CDD" id="cd00024">
    <property type="entry name" value="CD_CSD"/>
    <property type="match status" value="1"/>
</dbReference>
<evidence type="ECO:0000313" key="4">
    <source>
        <dbReference type="EMBL" id="KAF9074486.1"/>
    </source>
</evidence>
<dbReference type="GO" id="GO:0005634">
    <property type="term" value="C:nucleus"/>
    <property type="evidence" value="ECO:0007669"/>
    <property type="project" value="UniProtKB-SubCell"/>
</dbReference>
<keyword evidence="2" id="KW-0539">Nucleus</keyword>
<accession>A0A9P5Q3P0</accession>
<keyword evidence="5" id="KW-1185">Reference proteome</keyword>
<evidence type="ECO:0000256" key="2">
    <source>
        <dbReference type="ARBA" id="ARBA00023242"/>
    </source>
</evidence>
<dbReference type="SUPFAM" id="SSF54160">
    <property type="entry name" value="Chromo domain-like"/>
    <property type="match status" value="1"/>
</dbReference>
<dbReference type="AlphaFoldDB" id="A0A9P5Q3P0"/>
<dbReference type="OrthoDB" id="433924at2759"/>
<evidence type="ECO:0000313" key="5">
    <source>
        <dbReference type="Proteomes" id="UP000772434"/>
    </source>
</evidence>
<name>A0A9P5Q3P0_9AGAR</name>
<dbReference type="InterPro" id="IPR000953">
    <property type="entry name" value="Chromo/chromo_shadow_dom"/>
</dbReference>
<dbReference type="InterPro" id="IPR016197">
    <property type="entry name" value="Chromo-like_dom_sf"/>
</dbReference>
<organism evidence="4 5">
    <name type="scientific">Rhodocollybia butyracea</name>
    <dbReference type="NCBI Taxonomy" id="206335"/>
    <lineage>
        <taxon>Eukaryota</taxon>
        <taxon>Fungi</taxon>
        <taxon>Dikarya</taxon>
        <taxon>Basidiomycota</taxon>
        <taxon>Agaricomycotina</taxon>
        <taxon>Agaricomycetes</taxon>
        <taxon>Agaricomycetidae</taxon>
        <taxon>Agaricales</taxon>
        <taxon>Marasmiineae</taxon>
        <taxon>Omphalotaceae</taxon>
        <taxon>Rhodocollybia</taxon>
    </lineage>
</organism>
<sequence length="461" mass="53484">MSPLTELDDGKLSTKNHIRSLRNLATRQSSPYLAPTLRKSNKKHDPDTSPAFITVNGHVLQPTIVFDTFYYWCAERNAINDRRRAGQPYPWTHDTILRDHFFCNVFRVLDKTSQYLIQEVIQKGSQVPSEIVFRVLLFNTFLRIETWEYLVSTLGPLTWASYSRKKYFDVLKQRVDTKHSLYTGAFFQPGPNWDYRETWRNHIMFIETIMTKNLTAKLQQSKSMADTYALLAAEPGMGPFNSFQLVLNLSYTSLFNFSPNDFVVPGLGAEAGLRKMFGKSYTRAAQRNPSFAIEVMRYLQETQGEHFHRLSLDFTGLGPDHLPMDLADIEHSLCEVDKYSRSKHPEIIDQKNGRKENRRKFAPSSDLSRVDLVLPDAWSHPNRKVVRPCNKIPKFERHWTVERIVDAGEDSNGEVSLKVRWFNYAPKDDTWESLTDLLEDAPEAVDEYWRKTYGKPYTCAK</sequence>
<protein>
    <recommendedName>
        <fullName evidence="3">Chromo domain-containing protein</fullName>
    </recommendedName>
</protein>
<comment type="subcellular location">
    <subcellularLocation>
        <location evidence="1">Nucleus</location>
    </subcellularLocation>
</comment>
<dbReference type="Pfam" id="PF00385">
    <property type="entry name" value="Chromo"/>
    <property type="match status" value="1"/>
</dbReference>
<dbReference type="Pfam" id="PF18723">
    <property type="entry name" value="HMUDK_hel"/>
    <property type="match status" value="1"/>
</dbReference>
<comment type="caution">
    <text evidence="4">The sequence shown here is derived from an EMBL/GenBank/DDBJ whole genome shotgun (WGS) entry which is preliminary data.</text>
</comment>
<dbReference type="InterPro" id="IPR023780">
    <property type="entry name" value="Chromo_domain"/>
</dbReference>
<dbReference type="EMBL" id="JADNRY010000013">
    <property type="protein sequence ID" value="KAF9074486.1"/>
    <property type="molecule type" value="Genomic_DNA"/>
</dbReference>
<dbReference type="PROSITE" id="PS00598">
    <property type="entry name" value="CHROMO_1"/>
    <property type="match status" value="1"/>
</dbReference>
<dbReference type="SMART" id="SM00298">
    <property type="entry name" value="CHROMO"/>
    <property type="match status" value="1"/>
</dbReference>
<dbReference type="InterPro" id="IPR040684">
    <property type="entry name" value="HMUDK_hel"/>
</dbReference>
<dbReference type="Gene3D" id="2.40.50.40">
    <property type="match status" value="1"/>
</dbReference>
<evidence type="ECO:0000256" key="1">
    <source>
        <dbReference type="ARBA" id="ARBA00004123"/>
    </source>
</evidence>